<accession>A0AAD9UNL0</accession>
<evidence type="ECO:0000313" key="3">
    <source>
        <dbReference type="Proteomes" id="UP001214638"/>
    </source>
</evidence>
<dbReference type="Proteomes" id="UP001214638">
    <property type="component" value="Unassembled WGS sequence"/>
</dbReference>
<feature type="coiled-coil region" evidence="1">
    <location>
        <begin position="164"/>
        <end position="191"/>
    </location>
</feature>
<proteinExistence type="predicted"/>
<comment type="caution">
    <text evidence="2">The sequence shown here is derived from an EMBL/GenBank/DDBJ whole genome shotgun (WGS) entry which is preliminary data.</text>
</comment>
<sequence length="449" mass="51830">MEDNDDESLVYSSPSEKPFLGTVEEVSTPKFFDIFDECDPETEEIDSQSDYKDLVHEEVTFSDRVVNERKKLELKQFNGHGTSSPSSSKNNTIACNIQLPETKKNENSMEKVQPPKNSFHDVSPRSLFNEWLHKKMLAVDRKYSDITSRLQEQFQRKQIGHDMLVALSQENMQLKCQISHLTNQLDQVTNELIVERKHNETAIVEKSQCINRIQLYTLEIKDLVAGQQEIEKNRIREQEQWQQRESELLKKNSQLENDVHHFMNKLHQSQLLVDKQATQIVHQTEMEKSRQSLIDRLQQELKTYREANLNLKAQNQSLIEVNESLRSRGARCYYKCSEAIIEPPQIYTHIENDETRKVQDTIEPLALPSSSMSSITTMEQTLYNTNLPSSPASTLGDATSTTASSANATTEWMMQRVMRSTSQDSLASLKEQLKVLYQGNCRIKTPRVQ</sequence>
<dbReference type="EMBL" id="JALLKP010000003">
    <property type="protein sequence ID" value="KAK2196014.1"/>
    <property type="molecule type" value="Genomic_DNA"/>
</dbReference>
<evidence type="ECO:0000313" key="2">
    <source>
        <dbReference type="EMBL" id="KAK2196014.1"/>
    </source>
</evidence>
<dbReference type="AlphaFoldDB" id="A0AAD9UNL0"/>
<dbReference type="GeneID" id="94336909"/>
<keyword evidence="1" id="KW-0175">Coiled coil</keyword>
<reference evidence="2" key="1">
    <citation type="journal article" date="2023" name="Nat. Microbiol.">
        <title>Babesia duncani multi-omics identifies virulence factors and drug targets.</title>
        <authorList>
            <person name="Singh P."/>
            <person name="Lonardi S."/>
            <person name="Liang Q."/>
            <person name="Vydyam P."/>
            <person name="Khabirova E."/>
            <person name="Fang T."/>
            <person name="Gihaz S."/>
            <person name="Thekkiniath J."/>
            <person name="Munshi M."/>
            <person name="Abel S."/>
            <person name="Ciampossin L."/>
            <person name="Batugedara G."/>
            <person name="Gupta M."/>
            <person name="Lu X.M."/>
            <person name="Lenz T."/>
            <person name="Chakravarty S."/>
            <person name="Cornillot E."/>
            <person name="Hu Y."/>
            <person name="Ma W."/>
            <person name="Gonzalez L.M."/>
            <person name="Sanchez S."/>
            <person name="Estrada K."/>
            <person name="Sanchez-Flores A."/>
            <person name="Montero E."/>
            <person name="Harb O.S."/>
            <person name="Le Roch K.G."/>
            <person name="Mamoun C.B."/>
        </authorList>
    </citation>
    <scope>NUCLEOTIDE SEQUENCE</scope>
    <source>
        <strain evidence="2">WA1</strain>
    </source>
</reference>
<protein>
    <submittedName>
        <fullName evidence="2">Uncharacterized protein</fullName>
    </submittedName>
</protein>
<name>A0AAD9UNL0_9APIC</name>
<gene>
    <name evidence="2" type="ORF">BdWA1_002612</name>
</gene>
<dbReference type="KEGG" id="bdw:94336909"/>
<keyword evidence="3" id="KW-1185">Reference proteome</keyword>
<evidence type="ECO:0000256" key="1">
    <source>
        <dbReference type="SAM" id="Coils"/>
    </source>
</evidence>
<organism evidence="2 3">
    <name type="scientific">Babesia duncani</name>
    <dbReference type="NCBI Taxonomy" id="323732"/>
    <lineage>
        <taxon>Eukaryota</taxon>
        <taxon>Sar</taxon>
        <taxon>Alveolata</taxon>
        <taxon>Apicomplexa</taxon>
        <taxon>Aconoidasida</taxon>
        <taxon>Piroplasmida</taxon>
        <taxon>Babesiidae</taxon>
        <taxon>Babesia</taxon>
    </lineage>
</organism>
<dbReference type="RefSeq" id="XP_067802856.1">
    <property type="nucleotide sequence ID" value="XM_067947634.1"/>
</dbReference>